<accession>A0ABQ1U119</accession>
<sequence>MDKLNLAHLKEVDISASSHDEAHISKNIIVYLNIINLPLYRNKKVHKFNYISFTKISALIK</sequence>
<evidence type="ECO:0000313" key="1">
    <source>
        <dbReference type="EMBL" id="GGF07407.1"/>
    </source>
</evidence>
<keyword evidence="2" id="KW-1185">Reference proteome</keyword>
<organism evidence="1 2">
    <name type="scientific">Chishuiella changwenlii</name>
    <dbReference type="NCBI Taxonomy" id="1434701"/>
    <lineage>
        <taxon>Bacteria</taxon>
        <taxon>Pseudomonadati</taxon>
        <taxon>Bacteroidota</taxon>
        <taxon>Flavobacteriia</taxon>
        <taxon>Flavobacteriales</taxon>
        <taxon>Weeksellaceae</taxon>
        <taxon>Chishuiella</taxon>
    </lineage>
</organism>
<reference evidence="2" key="1">
    <citation type="journal article" date="2019" name="Int. J. Syst. Evol. Microbiol.">
        <title>The Global Catalogue of Microorganisms (GCM) 10K type strain sequencing project: providing services to taxonomists for standard genome sequencing and annotation.</title>
        <authorList>
            <consortium name="The Broad Institute Genomics Platform"/>
            <consortium name="The Broad Institute Genome Sequencing Center for Infectious Disease"/>
            <person name="Wu L."/>
            <person name="Ma J."/>
        </authorList>
    </citation>
    <scope>NUCLEOTIDE SEQUENCE [LARGE SCALE GENOMIC DNA]</scope>
    <source>
        <strain evidence="2">CGMCC 1.12707</strain>
    </source>
</reference>
<protein>
    <submittedName>
        <fullName evidence="1">Uncharacterized protein</fullName>
    </submittedName>
</protein>
<gene>
    <name evidence="1" type="ORF">GCM10010984_25840</name>
</gene>
<comment type="caution">
    <text evidence="1">The sequence shown here is derived from an EMBL/GenBank/DDBJ whole genome shotgun (WGS) entry which is preliminary data.</text>
</comment>
<proteinExistence type="predicted"/>
<name>A0ABQ1U119_9FLAO</name>
<dbReference type="EMBL" id="BMFL01000019">
    <property type="protein sequence ID" value="GGF07407.1"/>
    <property type="molecule type" value="Genomic_DNA"/>
</dbReference>
<dbReference type="Proteomes" id="UP000650994">
    <property type="component" value="Unassembled WGS sequence"/>
</dbReference>
<evidence type="ECO:0000313" key="2">
    <source>
        <dbReference type="Proteomes" id="UP000650994"/>
    </source>
</evidence>